<dbReference type="Pfam" id="PF14388">
    <property type="entry name" value="DUF4419"/>
    <property type="match status" value="1"/>
</dbReference>
<gene>
    <name evidence="1" type="ORF">CSAL01_08127</name>
</gene>
<dbReference type="Proteomes" id="UP000070121">
    <property type="component" value="Unassembled WGS sequence"/>
</dbReference>
<dbReference type="EMBL" id="JFFI01000906">
    <property type="protein sequence ID" value="KXH65160.1"/>
    <property type="molecule type" value="Genomic_DNA"/>
</dbReference>
<accession>A0A135UXN2</accession>
<reference evidence="1 2" key="1">
    <citation type="submission" date="2014-02" db="EMBL/GenBank/DDBJ databases">
        <title>The genome sequence of Colletotrichum salicis CBS 607.94.</title>
        <authorList>
            <person name="Baroncelli R."/>
            <person name="Thon M.R."/>
        </authorList>
    </citation>
    <scope>NUCLEOTIDE SEQUENCE [LARGE SCALE GENOMIC DNA]</scope>
    <source>
        <strain evidence="1 2">CBS 607.94</strain>
    </source>
</reference>
<evidence type="ECO:0000313" key="1">
    <source>
        <dbReference type="EMBL" id="KXH65160.1"/>
    </source>
</evidence>
<organism evidence="1 2">
    <name type="scientific">Colletotrichum salicis</name>
    <dbReference type="NCBI Taxonomy" id="1209931"/>
    <lineage>
        <taxon>Eukaryota</taxon>
        <taxon>Fungi</taxon>
        <taxon>Dikarya</taxon>
        <taxon>Ascomycota</taxon>
        <taxon>Pezizomycotina</taxon>
        <taxon>Sordariomycetes</taxon>
        <taxon>Hypocreomycetidae</taxon>
        <taxon>Glomerellales</taxon>
        <taxon>Glomerellaceae</taxon>
        <taxon>Colletotrichum</taxon>
        <taxon>Colletotrichum acutatum species complex</taxon>
    </lineage>
</organism>
<name>A0A135UXN2_9PEZI</name>
<dbReference type="PANTHER" id="PTHR31252">
    <property type="entry name" value="DUF4419 DOMAIN-CONTAINING PROTEIN"/>
    <property type="match status" value="1"/>
</dbReference>
<keyword evidence="2" id="KW-1185">Reference proteome</keyword>
<sequence length="419" mass="46882">MPTVIRPNDVVVGKCTEKPSSRQELYKHLSLENGDSGRDPIQASVSDADSDTIVASKDGFLRPDDVWLAILVQFSFFVNGLGRAELLRDRFVAHEGKQDLVVFVEHGVTAHNIDVTVLTKRLVDLVRKRMVDETMADWLLPTFSTTLPSDRTIVAAVFLGKMRQYFAYGAQIECGFPSITLLARRVARLVEFNIDTLDEKGSSISEWSRCLTVVVDRMVDSFDRPEDDDVRDFWTRACHSGGSGMSGSVVHMSGWLTAFCWWRADGTRQKAYSDEELQGEYSWAAEKWQRLEVSGVNEFPVIDQSEKPIALTRVPIAFGNQVVGEEGLGADGMETILLAGSGGMKLLDGRESTRVTPFWSWWLLIQSKLELRERRPQIEPRPKGLVERKSGLYQKNSGGAAVKRTRVTRAYAKSLASSQ</sequence>
<protein>
    <submittedName>
        <fullName evidence="1">Uncharacterized protein</fullName>
    </submittedName>
</protein>
<dbReference type="InterPro" id="IPR025533">
    <property type="entry name" value="DUF4419"/>
</dbReference>
<dbReference type="AlphaFoldDB" id="A0A135UXN2"/>
<proteinExistence type="predicted"/>
<comment type="caution">
    <text evidence="1">The sequence shown here is derived from an EMBL/GenBank/DDBJ whole genome shotgun (WGS) entry which is preliminary data.</text>
</comment>
<dbReference type="PANTHER" id="PTHR31252:SF11">
    <property type="entry name" value="DUF4419 DOMAIN-CONTAINING PROTEIN"/>
    <property type="match status" value="1"/>
</dbReference>
<evidence type="ECO:0000313" key="2">
    <source>
        <dbReference type="Proteomes" id="UP000070121"/>
    </source>
</evidence>
<dbReference type="OrthoDB" id="9978173at2759"/>